<evidence type="ECO:0000313" key="2">
    <source>
        <dbReference type="EMBL" id="KAK3884928.1"/>
    </source>
</evidence>
<dbReference type="AlphaFoldDB" id="A0AAE1G894"/>
<sequence>MRGANCWTDHRLIRSKLRLVIRPYHPRATTSKKLNTNALKDPELTMQLRRKLASELTTIPESNDVQKTWEDLQDTIHQAAVDTIGYTKKRNKDWIDENAPGIHELLQTKRNRSAGGQRKRFKDHTKNLLKKCYIQPLDLERLASDRPAWRRACDNGINQNEEDLSRRRNERRIQRHHGSCPSRTTTSLPYLRQNLQLPYWSKQPYAVASTSSTLTSIFITVEQRRHRLRWTTISKCVCV</sequence>
<keyword evidence="3" id="KW-1185">Reference proteome</keyword>
<reference evidence="2" key="1">
    <citation type="submission" date="2023-10" db="EMBL/GenBank/DDBJ databases">
        <title>Genome assemblies of two species of porcelain crab, Petrolisthes cinctipes and Petrolisthes manimaculis (Anomura: Porcellanidae).</title>
        <authorList>
            <person name="Angst P."/>
        </authorList>
    </citation>
    <scope>NUCLEOTIDE SEQUENCE</scope>
    <source>
        <strain evidence="2">PB745_01</strain>
        <tissue evidence="2">Gill</tissue>
    </source>
</reference>
<gene>
    <name evidence="2" type="ORF">Pcinc_010771</name>
</gene>
<comment type="caution">
    <text evidence="2">The sequence shown here is derived from an EMBL/GenBank/DDBJ whole genome shotgun (WGS) entry which is preliminary data.</text>
</comment>
<proteinExistence type="predicted"/>
<feature type="region of interest" description="Disordered" evidence="1">
    <location>
        <begin position="163"/>
        <end position="185"/>
    </location>
</feature>
<name>A0AAE1G894_PETCI</name>
<dbReference type="EMBL" id="JAWQEG010000835">
    <property type="protein sequence ID" value="KAK3884928.1"/>
    <property type="molecule type" value="Genomic_DNA"/>
</dbReference>
<evidence type="ECO:0000313" key="3">
    <source>
        <dbReference type="Proteomes" id="UP001286313"/>
    </source>
</evidence>
<organism evidence="2 3">
    <name type="scientific">Petrolisthes cinctipes</name>
    <name type="common">Flat porcelain crab</name>
    <dbReference type="NCBI Taxonomy" id="88211"/>
    <lineage>
        <taxon>Eukaryota</taxon>
        <taxon>Metazoa</taxon>
        <taxon>Ecdysozoa</taxon>
        <taxon>Arthropoda</taxon>
        <taxon>Crustacea</taxon>
        <taxon>Multicrustacea</taxon>
        <taxon>Malacostraca</taxon>
        <taxon>Eumalacostraca</taxon>
        <taxon>Eucarida</taxon>
        <taxon>Decapoda</taxon>
        <taxon>Pleocyemata</taxon>
        <taxon>Anomura</taxon>
        <taxon>Galatheoidea</taxon>
        <taxon>Porcellanidae</taxon>
        <taxon>Petrolisthes</taxon>
    </lineage>
</organism>
<feature type="compositionally biased region" description="Basic residues" evidence="1">
    <location>
        <begin position="168"/>
        <end position="178"/>
    </location>
</feature>
<evidence type="ECO:0008006" key="4">
    <source>
        <dbReference type="Google" id="ProtNLM"/>
    </source>
</evidence>
<dbReference type="Proteomes" id="UP001286313">
    <property type="component" value="Unassembled WGS sequence"/>
</dbReference>
<accession>A0AAE1G894</accession>
<evidence type="ECO:0000256" key="1">
    <source>
        <dbReference type="SAM" id="MobiDB-lite"/>
    </source>
</evidence>
<protein>
    <recommendedName>
        <fullName evidence="4">Endonuclease-reverse transcriptase</fullName>
    </recommendedName>
</protein>